<comment type="subcellular location">
    <subcellularLocation>
        <location evidence="6">Cell membrane</location>
        <topology evidence="6">Multi-pass membrane protein</topology>
    </subcellularLocation>
    <subcellularLocation>
        <location evidence="1">Membrane</location>
        <topology evidence="1">Multi-pass membrane protein</topology>
    </subcellularLocation>
</comment>
<dbReference type="InterPro" id="IPR051784">
    <property type="entry name" value="Nod_factor_ABC_transporter"/>
</dbReference>
<dbReference type="AlphaFoldDB" id="A0A9X1TZN8"/>
<keyword evidence="6" id="KW-0813">Transport</keyword>
<feature type="transmembrane region" description="Helical" evidence="6">
    <location>
        <begin position="70"/>
        <end position="93"/>
    </location>
</feature>
<dbReference type="Proteomes" id="UP001139336">
    <property type="component" value="Unassembled WGS sequence"/>
</dbReference>
<keyword evidence="2 6" id="KW-0812">Transmembrane</keyword>
<feature type="transmembrane region" description="Helical" evidence="6">
    <location>
        <begin position="153"/>
        <end position="177"/>
    </location>
</feature>
<dbReference type="InterPro" id="IPR047817">
    <property type="entry name" value="ABC2_TM_bact-type"/>
</dbReference>
<comment type="similarity">
    <text evidence="6">Belongs to the ABC-2 integral membrane protein family.</text>
</comment>
<dbReference type="InterPro" id="IPR013525">
    <property type="entry name" value="ABC2_TM"/>
</dbReference>
<evidence type="ECO:0000256" key="4">
    <source>
        <dbReference type="ARBA" id="ARBA00023136"/>
    </source>
</evidence>
<feature type="domain" description="ABC transmembrane type-2" evidence="7">
    <location>
        <begin position="38"/>
        <end position="266"/>
    </location>
</feature>
<dbReference type="GO" id="GO:0046677">
    <property type="term" value="P:response to antibiotic"/>
    <property type="evidence" value="ECO:0007669"/>
    <property type="project" value="UniProtKB-KW"/>
</dbReference>
<sequence length="269" mass="28985">MSVTLDRPAQGHRRRARGGAALSALWRRDVAHTLRNQSVMISALFIPSVFFLAFYASFSQSAEAFMDSYADYLLPAGVMQAIIFAAGGSTLAVSQDAEDGFHQRLLSLPSPTWLIVAGRMLADITRTLWSGTLVLVVAMLCGARFHGGPLWTLAFFLGAILISLALCAGCDGLCLLAKNPVSASFTFQGLTIAILMLSTAFVPASALPSWVRDVIAHLPISVLLDTLRGLMAGHLGAENHPWEALAWLIVLLVCGFWGFSFALKRGHRV</sequence>
<dbReference type="GO" id="GO:0043190">
    <property type="term" value="C:ATP-binding cassette (ABC) transporter complex"/>
    <property type="evidence" value="ECO:0007669"/>
    <property type="project" value="InterPro"/>
</dbReference>
<organism evidence="8 9">
    <name type="scientific">Corynebacterium uropygiale</name>
    <dbReference type="NCBI Taxonomy" id="1775911"/>
    <lineage>
        <taxon>Bacteria</taxon>
        <taxon>Bacillati</taxon>
        <taxon>Actinomycetota</taxon>
        <taxon>Actinomycetes</taxon>
        <taxon>Mycobacteriales</taxon>
        <taxon>Corynebacteriaceae</taxon>
        <taxon>Corynebacterium</taxon>
    </lineage>
</organism>
<comment type="caution">
    <text evidence="8">The sequence shown here is derived from an EMBL/GenBank/DDBJ whole genome shotgun (WGS) entry which is preliminary data.</text>
</comment>
<proteinExistence type="inferred from homology"/>
<evidence type="ECO:0000256" key="6">
    <source>
        <dbReference type="RuleBase" id="RU361157"/>
    </source>
</evidence>
<keyword evidence="3 6" id="KW-1133">Transmembrane helix</keyword>
<evidence type="ECO:0000313" key="8">
    <source>
        <dbReference type="EMBL" id="MCF4005914.1"/>
    </source>
</evidence>
<protein>
    <recommendedName>
        <fullName evidence="6">Transport permease protein</fullName>
    </recommendedName>
</protein>
<dbReference type="EMBL" id="JAKGSI010000001">
    <property type="protein sequence ID" value="MCF4005914.1"/>
    <property type="molecule type" value="Genomic_DNA"/>
</dbReference>
<evidence type="ECO:0000256" key="2">
    <source>
        <dbReference type="ARBA" id="ARBA00022692"/>
    </source>
</evidence>
<feature type="transmembrane region" description="Helical" evidence="6">
    <location>
        <begin position="244"/>
        <end position="263"/>
    </location>
</feature>
<dbReference type="PROSITE" id="PS51012">
    <property type="entry name" value="ABC_TM2"/>
    <property type="match status" value="1"/>
</dbReference>
<evidence type="ECO:0000256" key="5">
    <source>
        <dbReference type="ARBA" id="ARBA00023251"/>
    </source>
</evidence>
<feature type="transmembrane region" description="Helical" evidence="6">
    <location>
        <begin position="39"/>
        <end position="58"/>
    </location>
</feature>
<name>A0A9X1TZN8_9CORY</name>
<accession>A0A9X1TZN8</accession>
<dbReference type="RefSeq" id="WP_236117702.1">
    <property type="nucleotide sequence ID" value="NZ_JAKGSI010000001.1"/>
</dbReference>
<keyword evidence="5" id="KW-0046">Antibiotic resistance</keyword>
<feature type="transmembrane region" description="Helical" evidence="6">
    <location>
        <begin position="189"/>
        <end position="211"/>
    </location>
</feature>
<dbReference type="PANTHER" id="PTHR43229">
    <property type="entry name" value="NODULATION PROTEIN J"/>
    <property type="match status" value="1"/>
</dbReference>
<evidence type="ECO:0000256" key="3">
    <source>
        <dbReference type="ARBA" id="ARBA00022989"/>
    </source>
</evidence>
<keyword evidence="4 6" id="KW-0472">Membrane</keyword>
<dbReference type="PANTHER" id="PTHR43229:SF2">
    <property type="entry name" value="NODULATION PROTEIN J"/>
    <property type="match status" value="1"/>
</dbReference>
<evidence type="ECO:0000256" key="1">
    <source>
        <dbReference type="ARBA" id="ARBA00004141"/>
    </source>
</evidence>
<dbReference type="Pfam" id="PF01061">
    <property type="entry name" value="ABC2_membrane"/>
    <property type="match status" value="1"/>
</dbReference>
<dbReference type="InterPro" id="IPR000412">
    <property type="entry name" value="ABC_2_transport"/>
</dbReference>
<reference evidence="8" key="1">
    <citation type="submission" date="2022-01" db="EMBL/GenBank/DDBJ databases">
        <title>Corynebacterium sp. nov isolated from isolated from the feces of the greater white-fronted geese (Anser albifrons) at Poyang Lake, PR China.</title>
        <authorList>
            <person name="Liu Q."/>
        </authorList>
    </citation>
    <scope>NUCLEOTIDE SEQUENCE</scope>
    <source>
        <strain evidence="8">JCM 32435</strain>
    </source>
</reference>
<dbReference type="GO" id="GO:0140359">
    <property type="term" value="F:ABC-type transporter activity"/>
    <property type="evidence" value="ECO:0007669"/>
    <property type="project" value="InterPro"/>
</dbReference>
<evidence type="ECO:0000313" key="9">
    <source>
        <dbReference type="Proteomes" id="UP001139336"/>
    </source>
</evidence>
<dbReference type="PIRSF" id="PIRSF006648">
    <property type="entry name" value="DrrB"/>
    <property type="match status" value="1"/>
</dbReference>
<gene>
    <name evidence="8" type="ORF">L1O03_01825</name>
</gene>
<evidence type="ECO:0000259" key="7">
    <source>
        <dbReference type="PROSITE" id="PS51012"/>
    </source>
</evidence>
<keyword evidence="6" id="KW-1003">Cell membrane</keyword>
<feature type="transmembrane region" description="Helical" evidence="6">
    <location>
        <begin position="128"/>
        <end position="147"/>
    </location>
</feature>
<keyword evidence="9" id="KW-1185">Reference proteome</keyword>